<feature type="compositionally biased region" description="Basic and acidic residues" evidence="2">
    <location>
        <begin position="298"/>
        <end position="308"/>
    </location>
</feature>
<protein>
    <submittedName>
        <fullName evidence="3">Uncharacterized protein</fullName>
    </submittedName>
</protein>
<gene>
    <name evidence="3" type="ORF">MKZ38_002889</name>
</gene>
<feature type="compositionally biased region" description="Basic and acidic residues" evidence="2">
    <location>
        <begin position="1034"/>
        <end position="1052"/>
    </location>
</feature>
<dbReference type="Proteomes" id="UP001201980">
    <property type="component" value="Unassembled WGS sequence"/>
</dbReference>
<feature type="compositionally biased region" description="Polar residues" evidence="2">
    <location>
        <begin position="1018"/>
        <end position="1028"/>
    </location>
</feature>
<comment type="caution">
    <text evidence="3">The sequence shown here is derived from an EMBL/GenBank/DDBJ whole genome shotgun (WGS) entry which is preliminary data.</text>
</comment>
<feature type="coiled-coil region" evidence="1">
    <location>
        <begin position="415"/>
        <end position="442"/>
    </location>
</feature>
<feature type="region of interest" description="Disordered" evidence="2">
    <location>
        <begin position="524"/>
        <end position="565"/>
    </location>
</feature>
<feature type="compositionally biased region" description="Basic and acidic residues" evidence="2">
    <location>
        <begin position="542"/>
        <end position="555"/>
    </location>
</feature>
<feature type="region of interest" description="Disordered" evidence="2">
    <location>
        <begin position="636"/>
        <end position="657"/>
    </location>
</feature>
<evidence type="ECO:0000256" key="1">
    <source>
        <dbReference type="SAM" id="Coils"/>
    </source>
</evidence>
<accession>A0AAD5WX88</accession>
<proteinExistence type="predicted"/>
<feature type="region of interest" description="Disordered" evidence="2">
    <location>
        <begin position="294"/>
        <end position="334"/>
    </location>
</feature>
<reference evidence="3" key="1">
    <citation type="submission" date="2022-07" db="EMBL/GenBank/DDBJ databases">
        <title>Draft genome sequence of Zalerion maritima ATCC 34329, a (micro)plastics degrading marine fungus.</title>
        <authorList>
            <person name="Paco A."/>
            <person name="Goncalves M.F.M."/>
            <person name="Rocha-Santos T.A.P."/>
            <person name="Alves A."/>
        </authorList>
    </citation>
    <scope>NUCLEOTIDE SEQUENCE</scope>
    <source>
        <strain evidence="3">ATCC 34329</strain>
    </source>
</reference>
<feature type="compositionally biased region" description="Low complexity" evidence="2">
    <location>
        <begin position="906"/>
        <end position="917"/>
    </location>
</feature>
<evidence type="ECO:0000313" key="4">
    <source>
        <dbReference type="Proteomes" id="UP001201980"/>
    </source>
</evidence>
<evidence type="ECO:0000256" key="2">
    <source>
        <dbReference type="SAM" id="MobiDB-lite"/>
    </source>
</evidence>
<dbReference type="EMBL" id="JAKWBI020000018">
    <property type="protein sequence ID" value="KAJ2906174.1"/>
    <property type="molecule type" value="Genomic_DNA"/>
</dbReference>
<evidence type="ECO:0000313" key="3">
    <source>
        <dbReference type="EMBL" id="KAJ2906174.1"/>
    </source>
</evidence>
<feature type="compositionally biased region" description="Polar residues" evidence="2">
    <location>
        <begin position="895"/>
        <end position="905"/>
    </location>
</feature>
<organism evidence="3 4">
    <name type="scientific">Zalerion maritima</name>
    <dbReference type="NCBI Taxonomy" id="339359"/>
    <lineage>
        <taxon>Eukaryota</taxon>
        <taxon>Fungi</taxon>
        <taxon>Dikarya</taxon>
        <taxon>Ascomycota</taxon>
        <taxon>Pezizomycotina</taxon>
        <taxon>Sordariomycetes</taxon>
        <taxon>Lulworthiomycetidae</taxon>
        <taxon>Lulworthiales</taxon>
        <taxon>Lulworthiaceae</taxon>
        <taxon>Zalerion</taxon>
    </lineage>
</organism>
<sequence length="1132" mass="124089">MPRPFGIRDQGHQCSRLPYSPNQDFDPQDEFPLAAVPLSHLHRQRSDLNTFVSVKLHRHRSFQLFIQEIMSIPGSFPTSDESSSMEERSFTFVSLGGGSRYGPNSQPRGVLPPIRVEANRLQRLTNQWLADLYKERCSCCSCGLCDRAANTAAARENTHKQEGEFQLMLETQLLNNPSSETAQSHLDSMREHEAARVQTVKNTLAGLCNIETVAAQHNMPCAAMRANRAYHAAEDLVRESAEVPANKDNQLVQELSATFQSTRSSGIQFPATQGYSPSRGRIPTKYYIIGQYTSTAQGKEDEQRKEEQGQPPNSKPAQNPALITVPDDTRTGGAASATVHESVVSSGPQVEAQPVVTHGGSMTYVRAANLERNRRASAGVPHLIVDSNERAIQLRKEKAAVTLALSNAHEVVATSDAATERAKKISEENARMMERARQIVREYTGNEFFAPGSSAPVGDTSKMLEDAPVEKKGDKKAIGKECNIQTITFDETSEKQKLKVSKEIQKPRQGSAVVFDAQSSSILAPPVAKSSSSSQANDDAEDHAKTQGREDDTNRNHLGNAPIGFQYPQFREAPDHMVNKVAAQLEIKRTKQIEKELKEKGQERKEKGSEPIAAEVNHIVNEDSKSENHDLTTAAVENLDRIRRDSPSNSNTHRGEYRDRQPVSFAYFKDTKLFHALCRSALHPAFSPPVKEPAYANPVATVSPAHNSQAAHQAQHEGNGSDADDEGNCEGTGGKSTMEEKVGARSRALSFESAHSDEMKRGVPWIRPGPPAKPRQEKQSQSRGEAQQEEPPTEHSAGKPTTSKTKDAPSIPFAVGPRVTIPAAPRQSRGPNPSPECNTFYSSPYCNHYPHCAGSNSNLHPHPFQTPSPSSVTPFPSHYTSSPPSNTPPYTHSSQYLAQPSSPLYNSHFSSRSSNHNDPYQPYNSPYASTSSPCTDLSDYVRFLDVNETDDSQNDDNYFAAAYSKPSSFGRRVATTHLNADGDGDARAPGLPACMLLSKSAGKDEPEGNSSGEKEKAQATSPSRSQSQHQKKGHPQDRQPPENRAHEKEEQPGPRLYNIPLNDDSTISSPAPAAAAQDLLARSILTARREEVEWELYEAHPSDADSKEGIVVVPVPPENRSVIEDEDGFIVI</sequence>
<keyword evidence="4" id="KW-1185">Reference proteome</keyword>
<feature type="region of interest" description="Disordered" evidence="2">
    <location>
        <begin position="704"/>
        <end position="816"/>
    </location>
</feature>
<keyword evidence="1" id="KW-0175">Coiled coil</keyword>
<feature type="region of interest" description="Disordered" evidence="2">
    <location>
        <begin position="863"/>
        <end position="933"/>
    </location>
</feature>
<name>A0AAD5WX88_9PEZI</name>
<feature type="region of interest" description="Disordered" evidence="2">
    <location>
        <begin position="1000"/>
        <end position="1070"/>
    </location>
</feature>
<feature type="compositionally biased region" description="Low complexity" evidence="2">
    <location>
        <begin position="863"/>
        <end position="894"/>
    </location>
</feature>
<dbReference type="AlphaFoldDB" id="A0AAD5WX88"/>
<feature type="compositionally biased region" description="Basic and acidic residues" evidence="2">
    <location>
        <begin position="1001"/>
        <end position="1017"/>
    </location>
</feature>
<feature type="compositionally biased region" description="Polar residues" evidence="2">
    <location>
        <begin position="922"/>
        <end position="933"/>
    </location>
</feature>